<evidence type="ECO:0000256" key="5">
    <source>
        <dbReference type="ARBA" id="ARBA00023172"/>
    </source>
</evidence>
<dbReference type="Proteomes" id="UP000034846">
    <property type="component" value="Unassembled WGS sequence"/>
</dbReference>
<dbReference type="Gene3D" id="6.10.250.240">
    <property type="match status" value="1"/>
</dbReference>
<dbReference type="EMBL" id="LCRD01000002">
    <property type="protein sequence ID" value="KKW30850.1"/>
    <property type="molecule type" value="Genomic_DNA"/>
</dbReference>
<name>A0A0G1XIW0_9BACT</name>
<protein>
    <recommendedName>
        <fullName evidence="7">Recombination protein RecR</fullName>
    </recommendedName>
</protein>
<evidence type="ECO:0000256" key="1">
    <source>
        <dbReference type="ARBA" id="ARBA00022723"/>
    </source>
</evidence>
<keyword evidence="6 7" id="KW-0234">DNA repair</keyword>
<dbReference type="InterPro" id="IPR015967">
    <property type="entry name" value="Rcmb_RecR_Znf"/>
</dbReference>
<dbReference type="Pfam" id="PF02132">
    <property type="entry name" value="RecR_ZnF"/>
    <property type="match status" value="1"/>
</dbReference>
<dbReference type="PATRIC" id="fig|1618989.3.peg.53"/>
<dbReference type="GO" id="GO:0008270">
    <property type="term" value="F:zinc ion binding"/>
    <property type="evidence" value="ECO:0007669"/>
    <property type="project" value="UniProtKB-KW"/>
</dbReference>
<evidence type="ECO:0000256" key="6">
    <source>
        <dbReference type="ARBA" id="ARBA00023204"/>
    </source>
</evidence>
<dbReference type="GO" id="GO:0006281">
    <property type="term" value="P:DNA repair"/>
    <property type="evidence" value="ECO:0007669"/>
    <property type="project" value="UniProtKB-UniRule"/>
</dbReference>
<proteinExistence type="inferred from homology"/>
<evidence type="ECO:0000256" key="7">
    <source>
        <dbReference type="HAMAP-Rule" id="MF_00017"/>
    </source>
</evidence>
<keyword evidence="1 7" id="KW-0479">Metal-binding</keyword>
<keyword evidence="5 7" id="KW-0233">DNA recombination</keyword>
<keyword evidence="2 7" id="KW-0227">DNA damage</keyword>
<sequence length="199" mass="21724">MRRFPAPIHNAMAALGRLPGVGPKTALRYVFALLRLSRYELESVGKAIIELANVKACTICFTYAERDVCDICSDPQRDVTSLCIVSESRDIATMEATGAYRGKYFVLGGTLNPIDGRTPETLNVRQLVERLKKEPGIAECILAFSPDVHGETTILYLSRVVKQLGRKPTRLARGLPIGADIEYADEVTLASALQGRSAA</sequence>
<dbReference type="InterPro" id="IPR006171">
    <property type="entry name" value="TOPRIM_dom"/>
</dbReference>
<evidence type="ECO:0000313" key="10">
    <source>
        <dbReference type="Proteomes" id="UP000034846"/>
    </source>
</evidence>
<keyword evidence="4 7" id="KW-0862">Zinc</keyword>
<feature type="domain" description="Toprim" evidence="8">
    <location>
        <begin position="80"/>
        <end position="176"/>
    </location>
</feature>
<comment type="similarity">
    <text evidence="7">Belongs to the RecR family.</text>
</comment>
<dbReference type="Gene3D" id="1.10.8.420">
    <property type="entry name" value="RecR Domain 1"/>
    <property type="match status" value="1"/>
</dbReference>
<evidence type="ECO:0000256" key="3">
    <source>
        <dbReference type="ARBA" id="ARBA00022771"/>
    </source>
</evidence>
<dbReference type="SUPFAM" id="SSF111304">
    <property type="entry name" value="Recombination protein RecR"/>
    <property type="match status" value="1"/>
</dbReference>
<dbReference type="NCBIfam" id="TIGR00615">
    <property type="entry name" value="recR"/>
    <property type="match status" value="1"/>
</dbReference>
<dbReference type="GO" id="GO:0003677">
    <property type="term" value="F:DNA binding"/>
    <property type="evidence" value="ECO:0007669"/>
    <property type="project" value="UniProtKB-UniRule"/>
</dbReference>
<comment type="caution">
    <text evidence="9">The sequence shown here is derived from an EMBL/GenBank/DDBJ whole genome shotgun (WGS) entry which is preliminary data.</text>
</comment>
<keyword evidence="3 7" id="KW-0863">Zinc-finger</keyword>
<dbReference type="CDD" id="cd01025">
    <property type="entry name" value="TOPRIM_recR"/>
    <property type="match status" value="1"/>
</dbReference>
<evidence type="ECO:0000313" key="9">
    <source>
        <dbReference type="EMBL" id="KKW30850.1"/>
    </source>
</evidence>
<evidence type="ECO:0000256" key="2">
    <source>
        <dbReference type="ARBA" id="ARBA00022763"/>
    </source>
</evidence>
<dbReference type="GO" id="GO:0006310">
    <property type="term" value="P:DNA recombination"/>
    <property type="evidence" value="ECO:0007669"/>
    <property type="project" value="UniProtKB-UniRule"/>
</dbReference>
<dbReference type="InterPro" id="IPR023627">
    <property type="entry name" value="Rcmb_RecR"/>
</dbReference>
<accession>A0A0G1XIW0</accession>
<dbReference type="PANTHER" id="PTHR30446">
    <property type="entry name" value="RECOMBINATION PROTEIN RECR"/>
    <property type="match status" value="1"/>
</dbReference>
<dbReference type="AlphaFoldDB" id="A0A0G1XIW0"/>
<evidence type="ECO:0000259" key="8">
    <source>
        <dbReference type="PROSITE" id="PS50880"/>
    </source>
</evidence>
<dbReference type="PROSITE" id="PS01300">
    <property type="entry name" value="RECR"/>
    <property type="match status" value="1"/>
</dbReference>
<reference evidence="9 10" key="1">
    <citation type="journal article" date="2015" name="Nature">
        <title>rRNA introns, odd ribosomes, and small enigmatic genomes across a large radiation of phyla.</title>
        <authorList>
            <person name="Brown C.T."/>
            <person name="Hug L.A."/>
            <person name="Thomas B.C."/>
            <person name="Sharon I."/>
            <person name="Castelle C.J."/>
            <person name="Singh A."/>
            <person name="Wilkins M.J."/>
            <person name="Williams K.H."/>
            <person name="Banfield J.F."/>
        </authorList>
    </citation>
    <scope>NUCLEOTIDE SEQUENCE [LARGE SCALE GENOMIC DNA]</scope>
</reference>
<dbReference type="SMART" id="SM00493">
    <property type="entry name" value="TOPRIM"/>
    <property type="match status" value="1"/>
</dbReference>
<dbReference type="Gene3D" id="3.40.1360.10">
    <property type="match status" value="1"/>
</dbReference>
<dbReference type="Pfam" id="PF21175">
    <property type="entry name" value="RecR_C"/>
    <property type="match status" value="1"/>
</dbReference>
<dbReference type="InterPro" id="IPR034137">
    <property type="entry name" value="TOPRIM_RecR"/>
</dbReference>
<dbReference type="PANTHER" id="PTHR30446:SF0">
    <property type="entry name" value="RECOMBINATION PROTEIN RECR"/>
    <property type="match status" value="1"/>
</dbReference>
<dbReference type="Pfam" id="PF13662">
    <property type="entry name" value="Toprim_4"/>
    <property type="match status" value="1"/>
</dbReference>
<feature type="zinc finger region" description="C4-type" evidence="7">
    <location>
        <begin position="57"/>
        <end position="72"/>
    </location>
</feature>
<dbReference type="Pfam" id="PF21176">
    <property type="entry name" value="RecR_HhH"/>
    <property type="match status" value="1"/>
</dbReference>
<comment type="function">
    <text evidence="7">May play a role in DNA repair. It seems to be involved in an RecBC-independent recombinational process of DNA repair. It may act with RecF and RecO.</text>
</comment>
<gene>
    <name evidence="7" type="primary">recR</name>
    <name evidence="9" type="ORF">UY72_C0002G0025</name>
</gene>
<dbReference type="Gene3D" id="3.30.60.80">
    <property type="match status" value="1"/>
</dbReference>
<dbReference type="PROSITE" id="PS50880">
    <property type="entry name" value="TOPRIM"/>
    <property type="match status" value="1"/>
</dbReference>
<dbReference type="HAMAP" id="MF_00017">
    <property type="entry name" value="RecR"/>
    <property type="match status" value="1"/>
</dbReference>
<evidence type="ECO:0000256" key="4">
    <source>
        <dbReference type="ARBA" id="ARBA00022833"/>
    </source>
</evidence>
<organism evidence="9 10">
    <name type="scientific">Candidatus Uhrbacteria bacterium GW2011_GWD2_52_7</name>
    <dbReference type="NCBI Taxonomy" id="1618989"/>
    <lineage>
        <taxon>Bacteria</taxon>
        <taxon>Candidatus Uhriibacteriota</taxon>
    </lineage>
</organism>
<dbReference type="InterPro" id="IPR000093">
    <property type="entry name" value="DNA_Rcmb_RecR"/>
</dbReference>